<dbReference type="InterPro" id="IPR003594">
    <property type="entry name" value="HATPase_dom"/>
</dbReference>
<dbReference type="PANTHER" id="PTHR35526:SF3">
    <property type="entry name" value="ANTI-SIGMA-F FACTOR RSBW"/>
    <property type="match status" value="1"/>
</dbReference>
<evidence type="ECO:0000313" key="8">
    <source>
        <dbReference type="EMBL" id="BAS27553.1"/>
    </source>
</evidence>
<keyword evidence="9" id="KW-1185">Reference proteome</keyword>
<keyword evidence="3" id="KW-0547">Nucleotide-binding</keyword>
<keyword evidence="1" id="KW-0723">Serine/threonine-protein kinase</keyword>
<dbReference type="KEGG" id="lpil:LIP_1707"/>
<dbReference type="PATRIC" id="fig|1555112.3.peg.1741"/>
<dbReference type="GO" id="GO:0016989">
    <property type="term" value="F:sigma factor antagonist activity"/>
    <property type="evidence" value="ECO:0007669"/>
    <property type="project" value="InterPro"/>
</dbReference>
<dbReference type="AlphaFoldDB" id="A0A0K2SKB2"/>
<gene>
    <name evidence="8" type="ORF">LIP_1707</name>
</gene>
<dbReference type="InterPro" id="IPR010194">
    <property type="entry name" value="Anti-sigma_F"/>
</dbReference>
<dbReference type="PANTHER" id="PTHR35526">
    <property type="entry name" value="ANTI-SIGMA-F FACTOR RSBW-RELATED"/>
    <property type="match status" value="1"/>
</dbReference>
<dbReference type="NCBIfam" id="TIGR01925">
    <property type="entry name" value="spIIAB"/>
    <property type="match status" value="1"/>
</dbReference>
<keyword evidence="2" id="KW-0808">Transferase</keyword>
<evidence type="ECO:0000256" key="4">
    <source>
        <dbReference type="ARBA" id="ARBA00022777"/>
    </source>
</evidence>
<proteinExistence type="inferred from homology"/>
<dbReference type="SUPFAM" id="SSF55874">
    <property type="entry name" value="ATPase domain of HSP90 chaperone/DNA topoisomerase II/histidine kinase"/>
    <property type="match status" value="1"/>
</dbReference>
<name>A0A0K2SKB2_LIMPI</name>
<dbReference type="GO" id="GO:0042174">
    <property type="term" value="P:negative regulation of sporulation resulting in formation of a cellular spore"/>
    <property type="evidence" value="ECO:0007669"/>
    <property type="project" value="InterPro"/>
</dbReference>
<dbReference type="InterPro" id="IPR050267">
    <property type="entry name" value="Anti-sigma-factor_SerPK"/>
</dbReference>
<dbReference type="STRING" id="1555112.LIP_1707"/>
<dbReference type="EMBL" id="AP014924">
    <property type="protein sequence ID" value="BAS27553.1"/>
    <property type="molecule type" value="Genomic_DNA"/>
</dbReference>
<reference evidence="9" key="1">
    <citation type="submission" date="2015-07" db="EMBL/GenBank/DDBJ databases">
        <title>Complete genome sequence and phylogenetic analysis of Limnochorda pilosa.</title>
        <authorList>
            <person name="Watanabe M."/>
            <person name="Kojima H."/>
            <person name="Fukui M."/>
        </authorList>
    </citation>
    <scope>NUCLEOTIDE SEQUENCE [LARGE SCALE GENOMIC DNA]</scope>
    <source>
        <strain evidence="9">HC45</strain>
    </source>
</reference>
<dbReference type="GO" id="GO:0030435">
    <property type="term" value="P:sporulation resulting in formation of a cellular spore"/>
    <property type="evidence" value="ECO:0007669"/>
    <property type="project" value="UniProtKB-KW"/>
</dbReference>
<dbReference type="HAMAP" id="MF_00637">
    <property type="entry name" value="Anti_sigma_F"/>
    <property type="match status" value="1"/>
</dbReference>
<dbReference type="SMART" id="SM00387">
    <property type="entry name" value="HATPase_c"/>
    <property type="match status" value="1"/>
</dbReference>
<dbReference type="Gene3D" id="3.30.565.10">
    <property type="entry name" value="Histidine kinase-like ATPase, C-terminal domain"/>
    <property type="match status" value="1"/>
</dbReference>
<evidence type="ECO:0000256" key="6">
    <source>
        <dbReference type="ARBA" id="ARBA00022969"/>
    </source>
</evidence>
<evidence type="ECO:0000256" key="1">
    <source>
        <dbReference type="ARBA" id="ARBA00022527"/>
    </source>
</evidence>
<accession>A0A0K2SKB2</accession>
<dbReference type="Proteomes" id="UP000065807">
    <property type="component" value="Chromosome"/>
</dbReference>
<dbReference type="GO" id="GO:0005524">
    <property type="term" value="F:ATP binding"/>
    <property type="evidence" value="ECO:0007669"/>
    <property type="project" value="UniProtKB-KW"/>
</dbReference>
<keyword evidence="5" id="KW-0067">ATP-binding</keyword>
<protein>
    <submittedName>
        <fullName evidence="8">ATPase</fullName>
    </submittedName>
</protein>
<organism evidence="8 9">
    <name type="scientific">Limnochorda pilosa</name>
    <dbReference type="NCBI Taxonomy" id="1555112"/>
    <lineage>
        <taxon>Bacteria</taxon>
        <taxon>Bacillati</taxon>
        <taxon>Bacillota</taxon>
        <taxon>Limnochordia</taxon>
        <taxon>Limnochordales</taxon>
        <taxon>Limnochordaceae</taxon>
        <taxon>Limnochorda</taxon>
    </lineage>
</organism>
<sequence length="152" mass="16108">MDTGTPGVKNSVHMEFPSLPENVGFARASVAFFASQLDFTLDELDEIKVAVSEAVSNAVVHGYPQGPGPVVVDVSATEAGELVVQVADRGTGIEDVEQACQTSFTTRPGERLGLGLTFIKEYADRLEVTSRPGEGTVVTFRKRPQPAAVSQG</sequence>
<evidence type="ECO:0000313" key="9">
    <source>
        <dbReference type="Proteomes" id="UP000065807"/>
    </source>
</evidence>
<reference evidence="9" key="2">
    <citation type="journal article" date="2016" name="Int. J. Syst. Evol. Microbiol.">
        <title>Complete genome sequence and cell structure of Limnochorda pilosa, a Gram-negative spore-former within the phylum Firmicutes.</title>
        <authorList>
            <person name="Watanabe M."/>
            <person name="Kojima H."/>
            <person name="Fukui M."/>
        </authorList>
    </citation>
    <scope>NUCLEOTIDE SEQUENCE [LARGE SCALE GENOMIC DNA]</scope>
    <source>
        <strain evidence="9">HC45</strain>
    </source>
</reference>
<keyword evidence="4" id="KW-0418">Kinase</keyword>
<dbReference type="RefSeq" id="WP_082726026.1">
    <property type="nucleotide sequence ID" value="NZ_AP014924.1"/>
</dbReference>
<keyword evidence="6" id="KW-0749">Sporulation</keyword>
<dbReference type="InterPro" id="IPR036890">
    <property type="entry name" value="HATPase_C_sf"/>
</dbReference>
<dbReference type="OrthoDB" id="9768808at2"/>
<evidence type="ECO:0000256" key="3">
    <source>
        <dbReference type="ARBA" id="ARBA00022741"/>
    </source>
</evidence>
<evidence type="ECO:0000259" key="7">
    <source>
        <dbReference type="SMART" id="SM00387"/>
    </source>
</evidence>
<feature type="domain" description="Histidine kinase/HSP90-like ATPase" evidence="7">
    <location>
        <begin position="42"/>
        <end position="146"/>
    </location>
</feature>
<evidence type="ECO:0000256" key="2">
    <source>
        <dbReference type="ARBA" id="ARBA00022679"/>
    </source>
</evidence>
<dbReference type="Pfam" id="PF13581">
    <property type="entry name" value="HATPase_c_2"/>
    <property type="match status" value="1"/>
</dbReference>
<dbReference type="GO" id="GO:0004674">
    <property type="term" value="F:protein serine/threonine kinase activity"/>
    <property type="evidence" value="ECO:0007669"/>
    <property type="project" value="UniProtKB-KW"/>
</dbReference>
<evidence type="ECO:0000256" key="5">
    <source>
        <dbReference type="ARBA" id="ARBA00022840"/>
    </source>
</evidence>